<evidence type="ECO:0000256" key="2">
    <source>
        <dbReference type="ARBA" id="ARBA00022630"/>
    </source>
</evidence>
<dbReference type="Pfam" id="PF01494">
    <property type="entry name" value="FAD_binding_3"/>
    <property type="match status" value="1"/>
</dbReference>
<dbReference type="PANTHER" id="PTHR13789">
    <property type="entry name" value="MONOOXYGENASE"/>
    <property type="match status" value="1"/>
</dbReference>
<dbReference type="SUPFAM" id="SSF54373">
    <property type="entry name" value="FAD-linked reductases, C-terminal domain"/>
    <property type="match status" value="1"/>
</dbReference>
<reference evidence="7" key="1">
    <citation type="submission" date="2019-04" db="EMBL/GenBank/DDBJ databases">
        <title>Sequencing of skin fungus with MAO and IRED activity.</title>
        <authorList>
            <person name="Marsaioli A.J."/>
            <person name="Bonatto J.M.C."/>
            <person name="Reis Junior O."/>
        </authorList>
    </citation>
    <scope>NUCLEOTIDE SEQUENCE</scope>
    <source>
        <strain evidence="7">30M1</strain>
    </source>
</reference>
<keyword evidence="4" id="KW-0560">Oxidoreductase</keyword>
<keyword evidence="3" id="KW-0274">FAD</keyword>
<proteinExistence type="inferred from homology"/>
<dbReference type="AlphaFoldDB" id="A0A9P4T2Y8"/>
<dbReference type="PRINTS" id="PR00420">
    <property type="entry name" value="RNGMNOXGNASE"/>
</dbReference>
<name>A0A9P4T2Y8_CURKU</name>
<dbReference type="Proteomes" id="UP000801428">
    <property type="component" value="Unassembled WGS sequence"/>
</dbReference>
<accession>A0A9P4T2Y8</accession>
<dbReference type="SUPFAM" id="SSF51905">
    <property type="entry name" value="FAD/NAD(P)-binding domain"/>
    <property type="match status" value="1"/>
</dbReference>
<evidence type="ECO:0000256" key="1">
    <source>
        <dbReference type="ARBA" id="ARBA00007992"/>
    </source>
</evidence>
<keyword evidence="8" id="KW-1185">Reference proteome</keyword>
<organism evidence="7 8">
    <name type="scientific">Curvularia kusanoi</name>
    <name type="common">Cochliobolus kusanoi</name>
    <dbReference type="NCBI Taxonomy" id="90978"/>
    <lineage>
        <taxon>Eukaryota</taxon>
        <taxon>Fungi</taxon>
        <taxon>Dikarya</taxon>
        <taxon>Ascomycota</taxon>
        <taxon>Pezizomycotina</taxon>
        <taxon>Dothideomycetes</taxon>
        <taxon>Pleosporomycetidae</taxon>
        <taxon>Pleosporales</taxon>
        <taxon>Pleosporineae</taxon>
        <taxon>Pleosporaceae</taxon>
        <taxon>Curvularia</taxon>
    </lineage>
</organism>
<sequence>MVEIQDPSSLAVTVVGAGIGGLVCAIACRREGLSVQVLEQASEIRPIGAGIQVPSNASRVLLGLGLLEAVKKEANEVKMIKALRYSDGKLLNSRPVGRDDPWMVIHRADYHKVLMNEAKSLGVKITLDVRVVDIDLDAGVVALENGKTVTADVVVGADGLWSVSRSKMLGSKSEPFATGDLAYRGTFSLEQLQQLNDPRIGELCKDPAVTVWFGPSKHCVFYPIRNSTQFNLVLIRPDDLPADARTVQGDIDEMRDTFVGWDSVLTKIISCIPTVLKWKLMHNDELDQWTKGCAVLLGDACHPTLPYQAQGAAMAVEDGAIIGRLLGRLGHELNRGVIPMSLQRESIKSVLKLYEKYQKSRSTTNVKGAISNRYTFHLPDGPEQEARDSELARHTWTEERSNHMWCDMAYNKELLGTDSLKNANALFDDWLETVNLKDEKYQYVE</sequence>
<feature type="domain" description="FAD-binding" evidence="6">
    <location>
        <begin position="11"/>
        <end position="326"/>
    </location>
</feature>
<dbReference type="FunFam" id="3.50.50.60:FF:000115">
    <property type="entry name" value="Salicylate hydroxylase, putative"/>
    <property type="match status" value="1"/>
</dbReference>
<dbReference type="PANTHER" id="PTHR13789:SF311">
    <property type="entry name" value="HYDROXYLASE, PUTATIVE (AFU_ORTHOLOGUE AFUA_5G10180)-RELATED"/>
    <property type="match status" value="1"/>
</dbReference>
<evidence type="ECO:0000259" key="6">
    <source>
        <dbReference type="Pfam" id="PF01494"/>
    </source>
</evidence>
<evidence type="ECO:0000313" key="7">
    <source>
        <dbReference type="EMBL" id="KAF2992993.1"/>
    </source>
</evidence>
<dbReference type="OrthoDB" id="16820at2759"/>
<gene>
    <name evidence="7" type="ORF">E8E13_000921</name>
</gene>
<keyword evidence="2" id="KW-0285">Flavoprotein</keyword>
<dbReference type="GO" id="GO:0004497">
    <property type="term" value="F:monooxygenase activity"/>
    <property type="evidence" value="ECO:0007669"/>
    <property type="project" value="UniProtKB-KW"/>
</dbReference>
<dbReference type="Gene3D" id="3.50.50.60">
    <property type="entry name" value="FAD/NAD(P)-binding domain"/>
    <property type="match status" value="1"/>
</dbReference>
<dbReference type="InterPro" id="IPR050493">
    <property type="entry name" value="FAD-dep_Monooxygenase_BioMet"/>
</dbReference>
<evidence type="ECO:0000256" key="4">
    <source>
        <dbReference type="ARBA" id="ARBA00023002"/>
    </source>
</evidence>
<evidence type="ECO:0000256" key="5">
    <source>
        <dbReference type="ARBA" id="ARBA00023033"/>
    </source>
</evidence>
<keyword evidence="5" id="KW-0503">Monooxygenase</keyword>
<dbReference type="GO" id="GO:0071949">
    <property type="term" value="F:FAD binding"/>
    <property type="evidence" value="ECO:0007669"/>
    <property type="project" value="InterPro"/>
</dbReference>
<dbReference type="InterPro" id="IPR036188">
    <property type="entry name" value="FAD/NAD-bd_sf"/>
</dbReference>
<comment type="caution">
    <text evidence="7">The sequence shown here is derived from an EMBL/GenBank/DDBJ whole genome shotgun (WGS) entry which is preliminary data.</text>
</comment>
<comment type="similarity">
    <text evidence="1">Belongs to the paxM FAD-dependent monooxygenase family.</text>
</comment>
<dbReference type="InterPro" id="IPR002938">
    <property type="entry name" value="FAD-bd"/>
</dbReference>
<protein>
    <recommendedName>
        <fullName evidence="6">FAD-binding domain-containing protein</fullName>
    </recommendedName>
</protein>
<dbReference type="EMBL" id="SWKU01000064">
    <property type="protein sequence ID" value="KAF2992993.1"/>
    <property type="molecule type" value="Genomic_DNA"/>
</dbReference>
<evidence type="ECO:0000313" key="8">
    <source>
        <dbReference type="Proteomes" id="UP000801428"/>
    </source>
</evidence>
<evidence type="ECO:0000256" key="3">
    <source>
        <dbReference type="ARBA" id="ARBA00022827"/>
    </source>
</evidence>